<keyword evidence="4" id="KW-1185">Reference proteome</keyword>
<feature type="transmembrane region" description="Helical" evidence="1">
    <location>
        <begin position="108"/>
        <end position="126"/>
    </location>
</feature>
<evidence type="ECO:0000256" key="1">
    <source>
        <dbReference type="SAM" id="Phobius"/>
    </source>
</evidence>
<dbReference type="Proteomes" id="UP000324705">
    <property type="component" value="Chromosome 2B"/>
</dbReference>
<dbReference type="Gramene" id="TRITD2Bv1G265830.1">
    <property type="protein sequence ID" value="TRITD2Bv1G265830.1"/>
    <property type="gene ID" value="TRITD2Bv1G265830"/>
</dbReference>
<sequence>MTKVEVQVEQWQEHGIQVLVLLSFTMQLVLLVLAEFRRRIDSGVLRAVIWSAYMLADSIAIYILGHLSVTSRSEDHELMAFWAPFLLLHLGGQDNITAYAIEDNRLWLRHLQTLVVQVAAATYIIYESTIVSTHTLLWKASVLMFVLGVVKYGERVWAIKCADTRASASNYKFYDTVAWCTNKPPIERRDQRACCG</sequence>
<dbReference type="EMBL" id="LT934114">
    <property type="protein sequence ID" value="VAH55089.1"/>
    <property type="molecule type" value="Genomic_DNA"/>
</dbReference>
<organism evidence="3 4">
    <name type="scientific">Triticum turgidum subsp. durum</name>
    <name type="common">Durum wheat</name>
    <name type="synonym">Triticum durum</name>
    <dbReference type="NCBI Taxonomy" id="4567"/>
    <lineage>
        <taxon>Eukaryota</taxon>
        <taxon>Viridiplantae</taxon>
        <taxon>Streptophyta</taxon>
        <taxon>Embryophyta</taxon>
        <taxon>Tracheophyta</taxon>
        <taxon>Spermatophyta</taxon>
        <taxon>Magnoliopsida</taxon>
        <taxon>Liliopsida</taxon>
        <taxon>Poales</taxon>
        <taxon>Poaceae</taxon>
        <taxon>BOP clade</taxon>
        <taxon>Pooideae</taxon>
        <taxon>Triticodae</taxon>
        <taxon>Triticeae</taxon>
        <taxon>Triticinae</taxon>
        <taxon>Triticum</taxon>
    </lineage>
</organism>
<evidence type="ECO:0000313" key="4">
    <source>
        <dbReference type="Proteomes" id="UP000324705"/>
    </source>
</evidence>
<reference evidence="3 4" key="1">
    <citation type="submission" date="2017-09" db="EMBL/GenBank/DDBJ databases">
        <authorList>
            <consortium name="International Durum Wheat Genome Sequencing Consortium (IDWGSC)"/>
            <person name="Milanesi L."/>
        </authorList>
    </citation>
    <scope>NUCLEOTIDE SEQUENCE [LARGE SCALE GENOMIC DNA]</scope>
    <source>
        <strain evidence="4">cv. Svevo</strain>
    </source>
</reference>
<keyword evidence="1" id="KW-0812">Transmembrane</keyword>
<protein>
    <recommendedName>
        <fullName evidence="2">DUF4220 domain-containing protein</fullName>
    </recommendedName>
</protein>
<proteinExistence type="predicted"/>
<dbReference type="AlphaFoldDB" id="A0A9R1RVA7"/>
<name>A0A9R1RVA7_TRITD</name>
<feature type="domain" description="DUF4220" evidence="2">
    <location>
        <begin position="50"/>
        <end position="164"/>
    </location>
</feature>
<feature type="transmembrane region" description="Helical" evidence="1">
    <location>
        <begin position="81"/>
        <end position="101"/>
    </location>
</feature>
<feature type="transmembrane region" description="Helical" evidence="1">
    <location>
        <begin position="16"/>
        <end position="36"/>
    </location>
</feature>
<dbReference type="OMA" id="IWILVRY"/>
<keyword evidence="1" id="KW-1133">Transmembrane helix</keyword>
<keyword evidence="1" id="KW-0472">Membrane</keyword>
<dbReference type="PANTHER" id="PTHR31325">
    <property type="entry name" value="OS01G0798800 PROTEIN-RELATED"/>
    <property type="match status" value="1"/>
</dbReference>
<feature type="transmembrane region" description="Helical" evidence="1">
    <location>
        <begin position="48"/>
        <end position="69"/>
    </location>
</feature>
<dbReference type="InterPro" id="IPR025315">
    <property type="entry name" value="DUF4220"/>
</dbReference>
<accession>A0A9R1RVA7</accession>
<dbReference type="Pfam" id="PF13968">
    <property type="entry name" value="DUF4220"/>
    <property type="match status" value="1"/>
</dbReference>
<evidence type="ECO:0000313" key="3">
    <source>
        <dbReference type="EMBL" id="VAH55089.1"/>
    </source>
</evidence>
<evidence type="ECO:0000259" key="2">
    <source>
        <dbReference type="Pfam" id="PF13968"/>
    </source>
</evidence>
<gene>
    <name evidence="3" type="ORF">TRITD_2Bv1G265830</name>
</gene>